<reference evidence="4 5" key="1">
    <citation type="submission" date="2019-07" db="EMBL/GenBank/DDBJ databases">
        <title>Genome sequence of 2 isolates from Red Sea Mangroves.</title>
        <authorList>
            <person name="Sefrji F."/>
            <person name="Michoud G."/>
            <person name="Merlino G."/>
            <person name="Daffonchio D."/>
        </authorList>
    </citation>
    <scope>NUCLEOTIDE SEQUENCE [LARGE SCALE GENOMIC DNA]</scope>
    <source>
        <strain evidence="4 5">R1DC41</strain>
    </source>
</reference>
<dbReference type="Pfam" id="PF12793">
    <property type="entry name" value="SgrR_N"/>
    <property type="match status" value="1"/>
</dbReference>
<dbReference type="GO" id="GO:0015833">
    <property type="term" value="P:peptide transport"/>
    <property type="evidence" value="ECO:0007669"/>
    <property type="project" value="TreeGrafter"/>
</dbReference>
<dbReference type="Proteomes" id="UP000593626">
    <property type="component" value="Chromosome"/>
</dbReference>
<evidence type="ECO:0000313" key="4">
    <source>
        <dbReference type="EMBL" id="QPC48095.1"/>
    </source>
</evidence>
<dbReference type="RefSeq" id="WP_239672776.1">
    <property type="nucleotide sequence ID" value="NZ_CP049742.1"/>
</dbReference>
<dbReference type="GO" id="GO:0003677">
    <property type="term" value="F:DNA binding"/>
    <property type="evidence" value="ECO:0007669"/>
    <property type="project" value="UniProtKB-KW"/>
</dbReference>
<evidence type="ECO:0000256" key="1">
    <source>
        <dbReference type="ARBA" id="ARBA00023125"/>
    </source>
</evidence>
<evidence type="ECO:0000259" key="3">
    <source>
        <dbReference type="Pfam" id="PF12793"/>
    </source>
</evidence>
<organism evidence="4 5">
    <name type="scientific">Mangrovibacillus cuniculi</name>
    <dbReference type="NCBI Taxonomy" id="2593652"/>
    <lineage>
        <taxon>Bacteria</taxon>
        <taxon>Bacillati</taxon>
        <taxon>Bacillota</taxon>
        <taxon>Bacilli</taxon>
        <taxon>Bacillales</taxon>
        <taxon>Bacillaceae</taxon>
        <taxon>Mangrovibacillus</taxon>
    </lineage>
</organism>
<feature type="domain" description="Solute-binding protein family 5" evidence="2">
    <location>
        <begin position="161"/>
        <end position="300"/>
    </location>
</feature>
<evidence type="ECO:0000313" key="5">
    <source>
        <dbReference type="Proteomes" id="UP000593626"/>
    </source>
</evidence>
<feature type="domain" description="Transcriptional regulator SgrR N-terminal HTH" evidence="3">
    <location>
        <begin position="13"/>
        <end position="109"/>
    </location>
</feature>
<dbReference type="PANTHER" id="PTHR30290:SF72">
    <property type="entry name" value="HTH-TYPE TRANSCRIPTIONAL REGULATOR SGRR"/>
    <property type="match status" value="1"/>
</dbReference>
<dbReference type="EMBL" id="CP049742">
    <property type="protein sequence ID" value="QPC48095.1"/>
    <property type="molecule type" value="Genomic_DNA"/>
</dbReference>
<dbReference type="AlphaFoldDB" id="A0A7S8HH48"/>
<dbReference type="Gene3D" id="3.40.190.10">
    <property type="entry name" value="Periplasmic binding protein-like II"/>
    <property type="match status" value="1"/>
</dbReference>
<dbReference type="InterPro" id="IPR000914">
    <property type="entry name" value="SBP_5_dom"/>
</dbReference>
<dbReference type="InterPro" id="IPR025370">
    <property type="entry name" value="SgrR_HTH_N"/>
</dbReference>
<name>A0A7S8HH48_9BACI</name>
<dbReference type="SUPFAM" id="SSF53850">
    <property type="entry name" value="Periplasmic binding protein-like II"/>
    <property type="match status" value="1"/>
</dbReference>
<dbReference type="KEGG" id="mcui:G8O30_14740"/>
<dbReference type="InterPro" id="IPR039424">
    <property type="entry name" value="SBP_5"/>
</dbReference>
<keyword evidence="5" id="KW-1185">Reference proteome</keyword>
<sequence>MDHHLLTLYNTLSTHHARVEGIAEILTLGTKQTRRKLQQWEADGWLTFQSGKGRGNISSLTWHKPVEKRMEEQFLSELESTPIEKVSKWLLYDWKPETKQLLMNAFQQKFGFHQEIRDHLIIPRYYSFLSVHPLKAANIHSANLVANVFNRLVELKEDGSFAPDLAHSWEVMKDRLRLFIRKDVLFQDGSLLATQDIVSCLQDMKVDANYQELWRPITEIRSPAPYVIELIYPSGCTYALHLLSIIPASIYKEKGGSLYGTGGFFIAEDTDEKTVLQAFPSTFGYRPLLDKVEFIQVPRDFPRAYRSFAEEENETVQVESDSGFGIVVTNPFRNSDIARKEVRDYIHHCLAVARSEMPLVSERNTPNHEGCLIGLSKTYSRPPIAKPAFNAPLIFHYTDYAEDTAKWVTLTLENAGVPVEMKCIPFEDFVFKQEVHLECEFFLHGEVFEFNQTFYYYYFLSNNYSPLVNQIAEDKHLQELLSVYPSLPVELWNEQHLKVEEYLLDQSIYIPLYYQKRQIPFSKSIQNIEMKHFGYVDLSRVWTRPDV</sequence>
<proteinExistence type="predicted"/>
<protein>
    <submittedName>
        <fullName evidence="4">ABC transporter substrate-binding protein</fullName>
    </submittedName>
</protein>
<gene>
    <name evidence="4" type="ORF">G8O30_14740</name>
</gene>
<dbReference type="Pfam" id="PF00496">
    <property type="entry name" value="SBP_bac_5"/>
    <property type="match status" value="1"/>
</dbReference>
<dbReference type="GO" id="GO:1904680">
    <property type="term" value="F:peptide transmembrane transporter activity"/>
    <property type="evidence" value="ECO:0007669"/>
    <property type="project" value="TreeGrafter"/>
</dbReference>
<dbReference type="PANTHER" id="PTHR30290">
    <property type="entry name" value="PERIPLASMIC BINDING COMPONENT OF ABC TRANSPORTER"/>
    <property type="match status" value="1"/>
</dbReference>
<keyword evidence="1" id="KW-0238">DNA-binding</keyword>
<accession>A0A7S8HH48</accession>
<evidence type="ECO:0000259" key="2">
    <source>
        <dbReference type="Pfam" id="PF00496"/>
    </source>
</evidence>